<gene>
    <name evidence="1" type="ORF">RFM52_12020</name>
</gene>
<comment type="caution">
    <text evidence="1">The sequence shown here is derived from an EMBL/GenBank/DDBJ whole genome shotgun (WGS) entry which is preliminary data.</text>
</comment>
<dbReference type="RefSeq" id="WP_320293737.1">
    <property type="nucleotide sequence ID" value="NZ_JAVIIU010000001.1"/>
</dbReference>
<proteinExistence type="predicted"/>
<reference evidence="1 2" key="1">
    <citation type="submission" date="2023-08" db="EMBL/GenBank/DDBJ databases">
        <title>Implementing the SeqCode for naming new Mesorhizobium species isolated from Vachellia karroo root nodules.</title>
        <authorList>
            <person name="Van Lill M."/>
        </authorList>
    </citation>
    <scope>NUCLEOTIDE SEQUENCE [LARGE SCALE GENOMIC DNA]</scope>
    <source>
        <strain evidence="1 2">VK2B</strain>
    </source>
</reference>
<accession>A0ABU4YG38</accession>
<name>A0ABU4YG38_9HYPH</name>
<dbReference type="EMBL" id="JAVIIV010000006">
    <property type="protein sequence ID" value="MDX8485926.1"/>
    <property type="molecule type" value="Genomic_DNA"/>
</dbReference>
<organism evidence="1 2">
    <name type="scientific">Mesorhizobium humile</name>
    <dbReference type="NCBI Taxonomy" id="3072313"/>
    <lineage>
        <taxon>Bacteria</taxon>
        <taxon>Pseudomonadati</taxon>
        <taxon>Pseudomonadota</taxon>
        <taxon>Alphaproteobacteria</taxon>
        <taxon>Hyphomicrobiales</taxon>
        <taxon>Phyllobacteriaceae</taxon>
        <taxon>Mesorhizobium</taxon>
    </lineage>
</organism>
<sequence length="65" mass="7420">MDNVIPIRPKMSARVEVVKASDEWLVLVVEDQQELTRSFELESYALAFAEGQRIRLGLDKITRGT</sequence>
<keyword evidence="2" id="KW-1185">Reference proteome</keyword>
<evidence type="ECO:0000313" key="1">
    <source>
        <dbReference type="EMBL" id="MDX8485926.1"/>
    </source>
</evidence>
<evidence type="ECO:0000313" key="2">
    <source>
        <dbReference type="Proteomes" id="UP001280156"/>
    </source>
</evidence>
<protein>
    <recommendedName>
        <fullName evidence="3">DUF2283 domain-containing protein</fullName>
    </recommendedName>
</protein>
<dbReference type="Proteomes" id="UP001280156">
    <property type="component" value="Unassembled WGS sequence"/>
</dbReference>
<evidence type="ECO:0008006" key="3">
    <source>
        <dbReference type="Google" id="ProtNLM"/>
    </source>
</evidence>